<keyword evidence="3" id="KW-1185">Reference proteome</keyword>
<name>A0A5J5F5B4_9PEZI</name>
<evidence type="ECO:0000256" key="1">
    <source>
        <dbReference type="SAM" id="MobiDB-lite"/>
    </source>
</evidence>
<dbReference type="Proteomes" id="UP000326924">
    <property type="component" value="Unassembled WGS sequence"/>
</dbReference>
<accession>A0A5J5F5B4</accession>
<dbReference type="InParanoid" id="A0A5J5F5B4"/>
<evidence type="ECO:0000313" key="3">
    <source>
        <dbReference type="Proteomes" id="UP000326924"/>
    </source>
</evidence>
<proteinExistence type="predicted"/>
<dbReference type="AlphaFoldDB" id="A0A5J5F5B4"/>
<sequence length="181" mass="19601">GGGGRWRARVGSCTIIHTALDSNVKIAACISFFSYSYRMQDTHTQLGWPAVTVLFSLLFSTLLTEQHHETIDSSGDSHVSPQVSAPSPSPHATLQAPYHSRQEPVLPSVLIFPPPSTPLWSHLSAVSPKTRRCEAAHTCARTAPAVFRGIPAADLMRPQGPQGRSTCRTVCFECTGGRPLR</sequence>
<gene>
    <name evidence="2" type="ORF">FN846DRAFT_413062</name>
</gene>
<protein>
    <submittedName>
        <fullName evidence="2">Uncharacterized protein</fullName>
    </submittedName>
</protein>
<feature type="compositionally biased region" description="Low complexity" evidence="1">
    <location>
        <begin position="77"/>
        <end position="92"/>
    </location>
</feature>
<organism evidence="2 3">
    <name type="scientific">Sphaerosporella brunnea</name>
    <dbReference type="NCBI Taxonomy" id="1250544"/>
    <lineage>
        <taxon>Eukaryota</taxon>
        <taxon>Fungi</taxon>
        <taxon>Dikarya</taxon>
        <taxon>Ascomycota</taxon>
        <taxon>Pezizomycotina</taxon>
        <taxon>Pezizomycetes</taxon>
        <taxon>Pezizales</taxon>
        <taxon>Pyronemataceae</taxon>
        <taxon>Sphaerosporella</taxon>
    </lineage>
</organism>
<feature type="non-terminal residue" evidence="2">
    <location>
        <position position="1"/>
    </location>
</feature>
<reference evidence="2 3" key="1">
    <citation type="submission" date="2019-09" db="EMBL/GenBank/DDBJ databases">
        <title>Draft genome of the ectomycorrhizal ascomycete Sphaerosporella brunnea.</title>
        <authorList>
            <consortium name="DOE Joint Genome Institute"/>
            <person name="Benucci G.M."/>
            <person name="Marozzi G."/>
            <person name="Antonielli L."/>
            <person name="Sanchez S."/>
            <person name="Marco P."/>
            <person name="Wang X."/>
            <person name="Falini L.B."/>
            <person name="Barry K."/>
            <person name="Haridas S."/>
            <person name="Lipzen A."/>
            <person name="Labutti K."/>
            <person name="Grigoriev I.V."/>
            <person name="Murat C."/>
            <person name="Martin F."/>
            <person name="Albertini E."/>
            <person name="Donnini D."/>
            <person name="Bonito G."/>
        </authorList>
    </citation>
    <scope>NUCLEOTIDE SEQUENCE [LARGE SCALE GENOMIC DNA]</scope>
    <source>
        <strain evidence="2 3">Sb_GMNB300</strain>
    </source>
</reference>
<feature type="region of interest" description="Disordered" evidence="1">
    <location>
        <begin position="70"/>
        <end position="98"/>
    </location>
</feature>
<dbReference type="EMBL" id="VXIS01000034">
    <property type="protein sequence ID" value="KAA8911531.1"/>
    <property type="molecule type" value="Genomic_DNA"/>
</dbReference>
<evidence type="ECO:0000313" key="2">
    <source>
        <dbReference type="EMBL" id="KAA8911531.1"/>
    </source>
</evidence>
<comment type="caution">
    <text evidence="2">The sequence shown here is derived from an EMBL/GenBank/DDBJ whole genome shotgun (WGS) entry which is preliminary data.</text>
</comment>